<dbReference type="Proteomes" id="UP001432322">
    <property type="component" value="Unassembled WGS sequence"/>
</dbReference>
<evidence type="ECO:0000313" key="1">
    <source>
        <dbReference type="EMBL" id="GMT29608.1"/>
    </source>
</evidence>
<evidence type="ECO:0000313" key="2">
    <source>
        <dbReference type="Proteomes" id="UP001432322"/>
    </source>
</evidence>
<name>A0AAV5WH18_9BILA</name>
<comment type="caution">
    <text evidence="1">The sequence shown here is derived from an EMBL/GenBank/DDBJ whole genome shotgun (WGS) entry which is preliminary data.</text>
</comment>
<keyword evidence="2" id="KW-1185">Reference proteome</keyword>
<dbReference type="EMBL" id="BTSY01000005">
    <property type="protein sequence ID" value="GMT29608.1"/>
    <property type="molecule type" value="Genomic_DNA"/>
</dbReference>
<dbReference type="AlphaFoldDB" id="A0AAV5WH18"/>
<accession>A0AAV5WH18</accession>
<protein>
    <submittedName>
        <fullName evidence="1">Uncharacterized protein</fullName>
    </submittedName>
</protein>
<reference evidence="1" key="1">
    <citation type="submission" date="2023-10" db="EMBL/GenBank/DDBJ databases">
        <title>Genome assembly of Pristionchus species.</title>
        <authorList>
            <person name="Yoshida K."/>
            <person name="Sommer R.J."/>
        </authorList>
    </citation>
    <scope>NUCLEOTIDE SEQUENCE</scope>
    <source>
        <strain evidence="1">RS5133</strain>
    </source>
</reference>
<feature type="non-terminal residue" evidence="1">
    <location>
        <position position="1"/>
    </location>
</feature>
<sequence>HGPSFYQAITLNPMFQLPGQPTQTTMADSITDATFVQRIIKGQAYRELLVSYASGKLEAQSIDLSSIPVTMRAINLGKFGRNATGVFASWDNGTGTRDYSEIIGISNGRPMALQSCDTTAELANIMNSNTFFGNVVSKSTTSASEVETVSVFYEKDYFTICLFNPSNAPRINGSSMKMDIVSCLISERYVAVICKDVVTVIAIDDIFLEQGEPCSVTGVRIFLIDNDKSANRDRQITAFHASSTLEDGKPTYVLGTSSGKLLRSHEDYFNQEKILVSREVEDAYMNESIVDIKENRETGWTMALGSEGTIVQLSPQHFTKNADEHTKLADTATFPQFPGAFVGFVTIQAEEKSERMDLVMTTSHGLLRLHELFTNNELFAVKDPGFSYV</sequence>
<proteinExistence type="predicted"/>
<gene>
    <name evidence="1" type="ORF">PFISCL1PPCAC_20905</name>
</gene>
<feature type="non-terminal residue" evidence="1">
    <location>
        <position position="389"/>
    </location>
</feature>
<organism evidence="1 2">
    <name type="scientific">Pristionchus fissidentatus</name>
    <dbReference type="NCBI Taxonomy" id="1538716"/>
    <lineage>
        <taxon>Eukaryota</taxon>
        <taxon>Metazoa</taxon>
        <taxon>Ecdysozoa</taxon>
        <taxon>Nematoda</taxon>
        <taxon>Chromadorea</taxon>
        <taxon>Rhabditida</taxon>
        <taxon>Rhabditina</taxon>
        <taxon>Diplogasteromorpha</taxon>
        <taxon>Diplogasteroidea</taxon>
        <taxon>Neodiplogasteridae</taxon>
        <taxon>Pristionchus</taxon>
    </lineage>
</organism>